<gene>
    <name evidence="5" type="ORF">ESZ36_20470</name>
</gene>
<dbReference type="InterPro" id="IPR055170">
    <property type="entry name" value="GFO_IDH_MocA-like_dom"/>
</dbReference>
<proteinExistence type="predicted"/>
<evidence type="ECO:0000313" key="5">
    <source>
        <dbReference type="EMBL" id="TWX64347.1"/>
    </source>
</evidence>
<dbReference type="Pfam" id="PF01408">
    <property type="entry name" value="GFO_IDH_MocA"/>
    <property type="match status" value="1"/>
</dbReference>
<comment type="caution">
    <text evidence="5">The sequence shown here is derived from an EMBL/GenBank/DDBJ whole genome shotgun (WGS) entry which is preliminary data.</text>
</comment>
<dbReference type="GO" id="GO:0016491">
    <property type="term" value="F:oxidoreductase activity"/>
    <property type="evidence" value="ECO:0007669"/>
    <property type="project" value="UniProtKB-KW"/>
</dbReference>
<dbReference type="Gene3D" id="3.30.360.10">
    <property type="entry name" value="Dihydrodipicolinate Reductase, domain 2"/>
    <property type="match status" value="1"/>
</dbReference>
<dbReference type="OrthoDB" id="9792935at2"/>
<sequence length="387" mass="43405">MRKTIGVGVIGMGWMGECHSRSYKVIADRFYDQNIDPRLVICSDSVEERARDSQHRFGFEEYTTDWKQVIAHPDVDVVNITAPTGMHLELIKAAAEAGKHVYCEKPAGKNPQEIAEAEAIARQYDVLSMIGYNYRWAPVVQYARKLILDGKLGRLTHYRGRFLNCYASDPHSLFSWRFQKENGHGTLTDLMSHTIDMAHMLVGPVKRLTSNIQIIIKERPLPTEGTSSHYAKGNADSPMASVTNDDYVSALLEFENGVTGTIESCRVINGPKTEMGFELHGTEGALRWNFEQMNELQLQYRNNEAGEEGYTTIYSSPAHPNHERFNPAPGTGLGYDDLKVIECFEFLKAVSNGTEADPSLKEALAVAKVQQAILASWDKQAWVDVEK</sequence>
<keyword evidence="2" id="KW-0560">Oxidoreductase</keyword>
<dbReference type="GO" id="GO:0000166">
    <property type="term" value="F:nucleotide binding"/>
    <property type="evidence" value="ECO:0007669"/>
    <property type="project" value="InterPro"/>
</dbReference>
<dbReference type="SUPFAM" id="SSF51735">
    <property type="entry name" value="NAD(P)-binding Rossmann-fold domains"/>
    <property type="match status" value="1"/>
</dbReference>
<feature type="domain" description="Gfo/Idh/MocA-like oxidoreductase N-terminal" evidence="3">
    <location>
        <begin position="5"/>
        <end position="132"/>
    </location>
</feature>
<evidence type="ECO:0000256" key="2">
    <source>
        <dbReference type="ARBA" id="ARBA00023002"/>
    </source>
</evidence>
<evidence type="ECO:0000259" key="3">
    <source>
        <dbReference type="Pfam" id="PF01408"/>
    </source>
</evidence>
<dbReference type="InterPro" id="IPR036291">
    <property type="entry name" value="NAD(P)-bd_dom_sf"/>
</dbReference>
<keyword evidence="1" id="KW-0732">Signal</keyword>
<evidence type="ECO:0000313" key="6">
    <source>
        <dbReference type="Proteomes" id="UP000321822"/>
    </source>
</evidence>
<dbReference type="EMBL" id="VOLT01000014">
    <property type="protein sequence ID" value="TWX64347.1"/>
    <property type="molecule type" value="Genomic_DNA"/>
</dbReference>
<evidence type="ECO:0000256" key="1">
    <source>
        <dbReference type="ARBA" id="ARBA00022729"/>
    </source>
</evidence>
<dbReference type="PANTHER" id="PTHR43818">
    <property type="entry name" value="BCDNA.GH03377"/>
    <property type="match status" value="1"/>
</dbReference>
<dbReference type="Pfam" id="PF22725">
    <property type="entry name" value="GFO_IDH_MocA_C3"/>
    <property type="match status" value="1"/>
</dbReference>
<dbReference type="SUPFAM" id="SSF55347">
    <property type="entry name" value="Glyceraldehyde-3-phosphate dehydrogenase-like, C-terminal domain"/>
    <property type="match status" value="1"/>
</dbReference>
<dbReference type="InterPro" id="IPR000683">
    <property type="entry name" value="Gfo/Idh/MocA-like_OxRdtase_N"/>
</dbReference>
<organism evidence="5 6">
    <name type="scientific">Colwellia demingiae</name>
    <dbReference type="NCBI Taxonomy" id="89401"/>
    <lineage>
        <taxon>Bacteria</taxon>
        <taxon>Pseudomonadati</taxon>
        <taxon>Pseudomonadota</taxon>
        <taxon>Gammaproteobacteria</taxon>
        <taxon>Alteromonadales</taxon>
        <taxon>Colwelliaceae</taxon>
        <taxon>Colwellia</taxon>
    </lineage>
</organism>
<feature type="domain" description="GFO/IDH/MocA-like oxidoreductase" evidence="4">
    <location>
        <begin position="140"/>
        <end position="287"/>
    </location>
</feature>
<protein>
    <submittedName>
        <fullName evidence="5">Gfo/Idh/MocA family oxidoreductase</fullName>
    </submittedName>
</protein>
<dbReference type="Proteomes" id="UP000321822">
    <property type="component" value="Unassembled WGS sequence"/>
</dbReference>
<dbReference type="RefSeq" id="WP_146791313.1">
    <property type="nucleotide sequence ID" value="NZ_VOLT01000014.1"/>
</dbReference>
<name>A0A5C6Q6Z0_9GAMM</name>
<dbReference type="AlphaFoldDB" id="A0A5C6Q6Z0"/>
<evidence type="ECO:0000259" key="4">
    <source>
        <dbReference type="Pfam" id="PF22725"/>
    </source>
</evidence>
<dbReference type="PANTHER" id="PTHR43818:SF11">
    <property type="entry name" value="BCDNA.GH03377"/>
    <property type="match status" value="1"/>
</dbReference>
<accession>A0A5C6Q6Z0</accession>
<dbReference type="InterPro" id="IPR050463">
    <property type="entry name" value="Gfo/Idh/MocA_oxidrdct_glycsds"/>
</dbReference>
<dbReference type="Gene3D" id="3.40.50.720">
    <property type="entry name" value="NAD(P)-binding Rossmann-like Domain"/>
    <property type="match status" value="1"/>
</dbReference>
<reference evidence="5 6" key="1">
    <citation type="submission" date="2019-07" db="EMBL/GenBank/DDBJ databases">
        <title>Genomes of sea-ice associated Colwellia species.</title>
        <authorList>
            <person name="Bowman J.P."/>
        </authorList>
    </citation>
    <scope>NUCLEOTIDE SEQUENCE [LARGE SCALE GENOMIC DNA]</scope>
    <source>
        <strain evidence="5 6">ACAM 459</strain>
    </source>
</reference>
<keyword evidence="6" id="KW-1185">Reference proteome</keyword>